<keyword evidence="10" id="KW-1185">Reference proteome</keyword>
<dbReference type="AlphaFoldDB" id="A0A8C3TII5"/>
<dbReference type="Pfam" id="PF04218">
    <property type="entry name" value="CENP-B_N"/>
    <property type="match status" value="1"/>
</dbReference>
<dbReference type="PANTHER" id="PTHR15069:SF1">
    <property type="entry name" value="PROTEASOME ASSEMBLY CHAPERONE 1"/>
    <property type="match status" value="1"/>
</dbReference>
<proteinExistence type="inferred from homology"/>
<evidence type="ECO:0000313" key="9">
    <source>
        <dbReference type="Ensembl" id="ENSCSRP00000028263.1"/>
    </source>
</evidence>
<dbReference type="SMART" id="SM00674">
    <property type="entry name" value="CENPB"/>
    <property type="match status" value="1"/>
</dbReference>
<dbReference type="InterPro" id="IPR004875">
    <property type="entry name" value="DDE_SF_endonuclease_dom"/>
</dbReference>
<dbReference type="InterPro" id="IPR006600">
    <property type="entry name" value="HTH_CenpB_DNA-bd_dom"/>
</dbReference>
<evidence type="ECO:0000256" key="4">
    <source>
        <dbReference type="ARBA" id="ARBA00023125"/>
    </source>
</evidence>
<feature type="compositionally biased region" description="Low complexity" evidence="7">
    <location>
        <begin position="818"/>
        <end position="831"/>
    </location>
</feature>
<dbReference type="Gene3D" id="1.10.10.60">
    <property type="entry name" value="Homeodomain-like"/>
    <property type="match status" value="2"/>
</dbReference>
<dbReference type="InterPro" id="IPR016565">
    <property type="entry name" value="Proteasome_assmbl_chp_1"/>
</dbReference>
<dbReference type="InterPro" id="IPR007889">
    <property type="entry name" value="HTH_Psq"/>
</dbReference>
<organism evidence="9 10">
    <name type="scientific">Chelydra serpentina</name>
    <name type="common">Snapping turtle</name>
    <name type="synonym">Testudo serpentina</name>
    <dbReference type="NCBI Taxonomy" id="8475"/>
    <lineage>
        <taxon>Eukaryota</taxon>
        <taxon>Metazoa</taxon>
        <taxon>Chordata</taxon>
        <taxon>Craniata</taxon>
        <taxon>Vertebrata</taxon>
        <taxon>Euteleostomi</taxon>
        <taxon>Archelosauria</taxon>
        <taxon>Testudinata</taxon>
        <taxon>Testudines</taxon>
        <taxon>Cryptodira</taxon>
        <taxon>Durocryptodira</taxon>
        <taxon>Americhelydia</taxon>
        <taxon>Chelydroidea</taxon>
        <taxon>Chelydridae</taxon>
        <taxon>Chelydra</taxon>
    </lineage>
</organism>
<feature type="compositionally biased region" description="Basic and acidic residues" evidence="7">
    <location>
        <begin position="24"/>
        <end position="36"/>
    </location>
</feature>
<name>A0A8C3TII5_CHESE</name>
<dbReference type="PANTHER" id="PTHR15069">
    <property type="entry name" value="PROTEASOME ASSEMBLY CHAPERONE 1"/>
    <property type="match status" value="1"/>
</dbReference>
<comment type="subcellular location">
    <subcellularLocation>
        <location evidence="1">Nucleus</location>
    </subcellularLocation>
</comment>
<evidence type="ECO:0000256" key="5">
    <source>
        <dbReference type="ARBA" id="ARBA00023186"/>
    </source>
</evidence>
<dbReference type="Pfam" id="PF16094">
    <property type="entry name" value="PAC1"/>
    <property type="match status" value="1"/>
</dbReference>
<dbReference type="GO" id="GO:0070628">
    <property type="term" value="F:proteasome binding"/>
    <property type="evidence" value="ECO:0007669"/>
    <property type="project" value="TreeGrafter"/>
</dbReference>
<reference evidence="9" key="1">
    <citation type="submission" date="2025-08" db="UniProtKB">
        <authorList>
            <consortium name="Ensembl"/>
        </authorList>
    </citation>
    <scope>IDENTIFICATION</scope>
</reference>
<dbReference type="GO" id="GO:0005634">
    <property type="term" value="C:nucleus"/>
    <property type="evidence" value="ECO:0007669"/>
    <property type="project" value="UniProtKB-SubCell"/>
</dbReference>
<evidence type="ECO:0000256" key="2">
    <source>
        <dbReference type="ARBA" id="ARBA00005261"/>
    </source>
</evidence>
<feature type="region of interest" description="Disordered" evidence="7">
    <location>
        <begin position="10"/>
        <end position="36"/>
    </location>
</feature>
<evidence type="ECO:0000256" key="6">
    <source>
        <dbReference type="ARBA" id="ARBA00023242"/>
    </source>
</evidence>
<dbReference type="InterPro" id="IPR009057">
    <property type="entry name" value="Homeodomain-like_sf"/>
</dbReference>
<dbReference type="GO" id="GO:0003677">
    <property type="term" value="F:DNA binding"/>
    <property type="evidence" value="ECO:0007669"/>
    <property type="project" value="UniProtKB-KW"/>
</dbReference>
<evidence type="ECO:0000259" key="8">
    <source>
        <dbReference type="PROSITE" id="PS51253"/>
    </source>
</evidence>
<keyword evidence="5" id="KW-0143">Chaperone</keyword>
<feature type="region of interest" description="Disordered" evidence="7">
    <location>
        <begin position="815"/>
        <end position="850"/>
    </location>
</feature>
<reference evidence="9" key="2">
    <citation type="submission" date="2025-09" db="UniProtKB">
        <authorList>
            <consortium name="Ensembl"/>
        </authorList>
    </citation>
    <scope>IDENTIFICATION</scope>
</reference>
<dbReference type="SUPFAM" id="SSF46689">
    <property type="entry name" value="Homeodomain-like"/>
    <property type="match status" value="2"/>
</dbReference>
<accession>A0A8C3TII5</accession>
<feature type="domain" description="HTH CENPB-type" evidence="8">
    <location>
        <begin position="337"/>
        <end position="414"/>
    </location>
</feature>
<evidence type="ECO:0000256" key="3">
    <source>
        <dbReference type="ARBA" id="ARBA00019180"/>
    </source>
</evidence>
<dbReference type="GO" id="GO:0080129">
    <property type="term" value="P:proteasome core complex assembly"/>
    <property type="evidence" value="ECO:0007669"/>
    <property type="project" value="TreeGrafter"/>
</dbReference>
<evidence type="ECO:0000256" key="7">
    <source>
        <dbReference type="SAM" id="MobiDB-lite"/>
    </source>
</evidence>
<dbReference type="Pfam" id="PF03184">
    <property type="entry name" value="DDE_1"/>
    <property type="match status" value="1"/>
</dbReference>
<sequence>MATFFGEVVAAPSRAGGDDDEEAAAEREETPEDREIRRELEEKREVHILWSSKLSASTGSFTDEQFPCSKFILAIGHNAVAFLSSFVLNSGCWEAIGSVKLWNEWCRTSNTTSVLPTDAFCLFYKLISDPTVLLCQCNCYVAEDQQFQWLEKVFGCMREEDLQVTILSTCPVTDYKTPESTLTLPSPFLKALKTKEFKESVCCPLLEQPNIVQGLPAAVMSYCQVWQIPAVLYQCYTDVIKLDTVTIEAFKPVLSSKNLKSLVKRPSDSKSAGPVRKRKKIDLEQKMKIVKKYEGGQSLSSIARELNLATSTVKSILNDSARIKEHVKGSAPLKSTVITKQRSGAIYEMEKLLTMWMEDQIQKRVPLSPMIIQAKAKSIFEDVKGKYSDPNAKFVASHGWFNRFKQRANFQNVKVSSEAASADTKAAEKYPEVLRKLIEECGYTAQQIFNVDETGLFWKKMPDRTYISKEEKTMPGFKAAKDRLTLLLGGNAAGDCKLKPLLVYHSENPHAFKGISKATLPVHFRSNRKAWITMALFEDWFINLFIPEVEKFCRENHIPFKIMLIVDNASGHPAHLDDFHPNVKVVFLPPNTTSILQPMDQGVIANFKAYYLRRTFAQAVEATDRETGKTLRDFWKSYNIYQAIINIAKAWADVTQACLNAVWKKACPQFVHSFKGLEKDETYEEVADEIVKLAEQLELEVDVGDVDELIESHGAELSNEDLMELEAAKVKEQTEAEDEVEEVEEPRHFNTKEMALAFREIDSAMARFEKMDPNSSRFLKVNRGIDETLACYRQIYEEKKKATIQSSLDKFVRKVERPATSTSPQPSTSKAPSDDPDNVMPVFSSSSSTN</sequence>
<evidence type="ECO:0000256" key="1">
    <source>
        <dbReference type="ARBA" id="ARBA00004123"/>
    </source>
</evidence>
<dbReference type="Ensembl" id="ENSCSRT00000029416.1">
    <property type="protein sequence ID" value="ENSCSRP00000028263.1"/>
    <property type="gene ID" value="ENSCSRG00000020814.1"/>
</dbReference>
<dbReference type="Pfam" id="PF03221">
    <property type="entry name" value="HTH_Tnp_Tc5"/>
    <property type="match status" value="1"/>
</dbReference>
<keyword evidence="4" id="KW-0238">DNA-binding</keyword>
<dbReference type="GO" id="GO:0005783">
    <property type="term" value="C:endoplasmic reticulum"/>
    <property type="evidence" value="ECO:0007669"/>
    <property type="project" value="InterPro"/>
</dbReference>
<dbReference type="Proteomes" id="UP000694403">
    <property type="component" value="Unplaced"/>
</dbReference>
<comment type="similarity">
    <text evidence="2">Belongs to the PSMG1 family.</text>
</comment>
<protein>
    <recommendedName>
        <fullName evidence="3">Proteasome assembly chaperone 1</fullName>
    </recommendedName>
</protein>
<evidence type="ECO:0000313" key="10">
    <source>
        <dbReference type="Proteomes" id="UP000694403"/>
    </source>
</evidence>
<dbReference type="PROSITE" id="PS51253">
    <property type="entry name" value="HTH_CENPB"/>
    <property type="match status" value="1"/>
</dbReference>
<keyword evidence="6" id="KW-0539">Nucleus</keyword>